<dbReference type="PANTHER" id="PTHR45736">
    <property type="entry name" value="ZINC FINGER MYM-TYPE PROTEIN"/>
    <property type="match status" value="1"/>
</dbReference>
<keyword evidence="5" id="KW-0863">Zinc-finger</keyword>
<feature type="compositionally biased region" description="Basic residues" evidence="8">
    <location>
        <begin position="39"/>
        <end position="54"/>
    </location>
</feature>
<feature type="domain" description="TRASH" evidence="9">
    <location>
        <begin position="988"/>
        <end position="1023"/>
    </location>
</feature>
<feature type="compositionally biased region" description="Acidic residues" evidence="8">
    <location>
        <begin position="185"/>
        <end position="197"/>
    </location>
</feature>
<feature type="domain" description="TRASH" evidence="9">
    <location>
        <begin position="440"/>
        <end position="476"/>
    </location>
</feature>
<protein>
    <submittedName>
        <fullName evidence="10">Uncharacterized LOC105923535</fullName>
    </submittedName>
</protein>
<dbReference type="SUPFAM" id="SSF57716">
    <property type="entry name" value="Glucocorticoid receptor-like (DNA-binding domain)"/>
    <property type="match status" value="2"/>
</dbReference>
<feature type="domain" description="TRASH" evidence="9">
    <location>
        <begin position="1077"/>
        <end position="1113"/>
    </location>
</feature>
<evidence type="ECO:0000259" key="9">
    <source>
        <dbReference type="SMART" id="SM00746"/>
    </source>
</evidence>
<feature type="domain" description="TRASH" evidence="9">
    <location>
        <begin position="336"/>
        <end position="376"/>
    </location>
</feature>
<feature type="domain" description="TRASH" evidence="9">
    <location>
        <begin position="1181"/>
        <end position="1216"/>
    </location>
</feature>
<keyword evidence="1" id="KW-1017">Isopeptide bond</keyword>
<feature type="region of interest" description="Disordered" evidence="8">
    <location>
        <begin position="1526"/>
        <end position="1596"/>
    </location>
</feature>
<feature type="region of interest" description="Disordered" evidence="8">
    <location>
        <begin position="1"/>
        <end position="211"/>
    </location>
</feature>
<feature type="domain" description="TRASH" evidence="9">
    <location>
        <begin position="550"/>
        <end position="586"/>
    </location>
</feature>
<sequence>MFHLQDELQPVVEPISRGEEDEADASLQADGASPSTSQKKGKRSSTKNRAKSKKKDPTGGKNEEENTEKDEEAAKIPQQGGVDAAEETRTRKKEAPAGSETTAAPNKHNESQIYFSDDDEDMNVDFNMDIDIDDDDDHEVRNEETKAAENSEANLEGQDKGKESGTLQDGSSEAAVETDRRSGTDGDDEEADQDDWMGADSGGSSPVRTVAEERNSSFKAAMMRMKEIKILIRKLNVDNLQTPIQASQLTLDEIQPRFNEQRSPAAAEKRKLTSTSPEETNKQRDAKAVMMNCSHCKKIMTKGQTAYQKKGFTDVFCSKDCLFEMFPTNKAAPRTCYYCFREILQLLDLIMAVVDLKGTMKDFCSPSCLCNFKSSSASVKGQPARQRNLTSMSNQTPSPFCTMCDRICANPVELKLDECLRSFCSDACLETFCRKNVGVCEHCGSPCRGKRLRLRLEDGTKTVCGPDCLEEFKKNIMAAQECPVCRASQLPSDMVSYKNSENLVELLCSRSCLVSFKVLPVPRPEPAASLVLETDDTARLVVGSGEASCCCCCGRKLKKGSAVYHLKKAKQAFCSEACVTEKHPHVQFDTKTCYSCLQLITQPQKVILAPVDDSGTVKELCSDACLSAVKAKLLFSHCKLCGKYCPCKFSVTVDGEVQRLCSSSCVSELRRENKCSWFCCAACGALSSGARLTLQTEDGERTVCGDECLVKIKENVKTLQLCSTCRTPHQMSDMVESKNSEGRLDLFCSHRCLKVHKAQSLTVPENLSVESEEMDVKEVKPSLSSLPHIKEEPVDQGYFQNRSHSVSPQSIKEEPNVQKDLKIGSVFSLTEDTKPPLPGPAHQDLPASCSSCQRVLMDGETVYQRKAHSDLFCSTSCLLSFYELKSVKKTCHFCLQVIVKPQAVLQAAVDNEGTKKDFCSQSCLSSFNYKRILSADLPVLPAASRSQCSVCSRFCISKREIPLRGAVHKVCSEPCFRRFCNINKLLVCESCGSRCDAPLRLQTEDGVKALCGAECLKLFKQKIQTPQPCSMCCTSKLMSDMTEKKNGKDVIELFCSSSCVMASKIQAVCAAGVPLSCDTCGKKSAPACHLAASDASVRNFCCLTCAMAFKETQKDQISRTNGAEPGRHTLDQIPEELLCAQCQQVIKAAPTVIQNKNRLVFVCSPACSQEFKKRHKILGVCARCRDNGVVNEVKRIDGKDCSFCSDGCFRLFQRELDEKWGKHCLSCAFCLCVSRTVLPARGKGKKKLFCSEGCRSKYKTLVSDEAKCDACGRRGKLTETLALPGNVTHFCDLRCLLDFRNNQERTLAAGSSPPGSASPVITSVVSLSGGPAGRASPLGSFSDIQTKVVGHAGVQTAPRELKNKSTLCVPLVHNKGVCCCAHTVETASQTVAFKPKVQQVLSAVPVPVPVYAPLPMNLYSQFAPVPLVLPVPLPVPVFLPEKKADPRPTATQETQTEFSCGAERRTEPEDGKQRENGKKKEEEEEERQTPSLIETINSYMDDLGTDYQPGFNHRDLDSVCSLEFFSQPETGSSAPPDPEANVPRSRPPDIPPSAEAEAPDLQSSLIPLPADGSAAEGNVQNINEGGNVPEEAEEEKVHAGSAELVLDGRCGVETWRRWIQWRESQTSLGLLPASAGSLKADLLQCSSSELSEGLSLFISEVKHPQGDPFSPDILFYMCLSIQQYLFENSRVENIFTDPKHQKFSSEFTRILKSSPSARRSLPSCVKEEFLWGCKQLGAYSPIVLLNTLLFFCCKNFGFTTVEQHRQLSFAHVMRCTKTNADNTKTTFLRFYLSEPGNAAETGSKEADGSDGVPAKKRRLNKRFLDMKENLENPLRCPVRLYEFYLSKCSESVKRRSDVFYLQPNSRCLPSSPVWFSVAPLDSATMEAAIVRSLAVRELQDAAGGT</sequence>
<feature type="domain" description="TRASH" evidence="9">
    <location>
        <begin position="1227"/>
        <end position="1262"/>
    </location>
</feature>
<feature type="domain" description="TRASH" evidence="9">
    <location>
        <begin position="638"/>
        <end position="673"/>
    </location>
</feature>
<proteinExistence type="predicted"/>
<keyword evidence="2" id="KW-0597">Phosphoprotein</keyword>
<evidence type="ECO:0000256" key="5">
    <source>
        <dbReference type="ARBA" id="ARBA00022771"/>
    </source>
</evidence>
<dbReference type="Ensembl" id="ENSFHET00000021889.1">
    <property type="protein sequence ID" value="ENSFHEP00000030406.1"/>
    <property type="gene ID" value="ENSFHEG00000015682.1"/>
</dbReference>
<feature type="compositionally biased region" description="Acidic residues" evidence="8">
    <location>
        <begin position="116"/>
        <end position="137"/>
    </location>
</feature>
<dbReference type="Pfam" id="PF06467">
    <property type="entry name" value="zf-FCS"/>
    <property type="match status" value="1"/>
</dbReference>
<feature type="domain" description="TRASH" evidence="9">
    <location>
        <begin position="1029"/>
        <end position="1067"/>
    </location>
</feature>
<reference evidence="10" key="1">
    <citation type="submission" date="2025-08" db="UniProtKB">
        <authorList>
            <consortium name="Ensembl"/>
        </authorList>
    </citation>
    <scope>IDENTIFICATION</scope>
</reference>
<feature type="compositionally biased region" description="Polar residues" evidence="8">
    <location>
        <begin position="1449"/>
        <end position="1458"/>
    </location>
</feature>
<name>A0A3Q2QRJ6_FUNHE</name>
<dbReference type="InterPro" id="IPR010507">
    <property type="entry name" value="Znf_MYM"/>
</dbReference>
<evidence type="ECO:0000256" key="7">
    <source>
        <dbReference type="ARBA" id="ARBA00022843"/>
    </source>
</evidence>
<dbReference type="Pfam" id="PF25561">
    <property type="entry name" value="QRICH1"/>
    <property type="match status" value="1"/>
</dbReference>
<dbReference type="Pfam" id="PF24900">
    <property type="entry name" value="TRASH_ZMYM4"/>
    <property type="match status" value="3"/>
</dbReference>
<feature type="region of interest" description="Disordered" evidence="8">
    <location>
        <begin position="1443"/>
        <end position="1491"/>
    </location>
</feature>
<evidence type="ECO:0000256" key="8">
    <source>
        <dbReference type="SAM" id="MobiDB-lite"/>
    </source>
</evidence>
<dbReference type="PANTHER" id="PTHR45736:SF5">
    <property type="entry name" value="ZINC FINGER MYM-TYPE PROTEIN 4"/>
    <property type="match status" value="1"/>
</dbReference>
<dbReference type="SMART" id="SM00746">
    <property type="entry name" value="TRASH"/>
    <property type="match status" value="19"/>
</dbReference>
<keyword evidence="6" id="KW-0862">Zinc</keyword>
<dbReference type="InterPro" id="IPR021893">
    <property type="entry name" value="ZMYM2-like_C"/>
</dbReference>
<dbReference type="GeneTree" id="ENSGT00940000166582"/>
<dbReference type="GO" id="GO:0008270">
    <property type="term" value="F:zinc ion binding"/>
    <property type="evidence" value="ECO:0007669"/>
    <property type="project" value="UniProtKB-KW"/>
</dbReference>
<feature type="domain" description="TRASH" evidence="9">
    <location>
        <begin position="948"/>
        <end position="983"/>
    </location>
</feature>
<dbReference type="Pfam" id="PF12012">
    <property type="entry name" value="DUF3504"/>
    <property type="match status" value="1"/>
</dbReference>
<keyword evidence="11" id="KW-1185">Reference proteome</keyword>
<feature type="domain" description="TRASH" evidence="9">
    <location>
        <begin position="293"/>
        <end position="327"/>
    </location>
</feature>
<keyword evidence="4" id="KW-0677">Repeat</keyword>
<dbReference type="InterPro" id="IPR011017">
    <property type="entry name" value="TRASH_dom"/>
</dbReference>
<evidence type="ECO:0000256" key="2">
    <source>
        <dbReference type="ARBA" id="ARBA00022553"/>
    </source>
</evidence>
<feature type="domain" description="TRASH" evidence="9">
    <location>
        <begin position="891"/>
        <end position="931"/>
    </location>
</feature>
<evidence type="ECO:0000313" key="11">
    <source>
        <dbReference type="Proteomes" id="UP000265000"/>
    </source>
</evidence>
<evidence type="ECO:0000256" key="4">
    <source>
        <dbReference type="ARBA" id="ARBA00022737"/>
    </source>
</evidence>
<accession>A0A3Q2QRJ6</accession>
<dbReference type="STRING" id="8078.ENSFHEP00000030406"/>
<evidence type="ECO:0000256" key="6">
    <source>
        <dbReference type="ARBA" id="ARBA00022833"/>
    </source>
</evidence>
<keyword evidence="7" id="KW-0832">Ubl conjugation</keyword>
<evidence type="ECO:0000256" key="3">
    <source>
        <dbReference type="ARBA" id="ARBA00022723"/>
    </source>
</evidence>
<dbReference type="Proteomes" id="UP000265000">
    <property type="component" value="Unplaced"/>
</dbReference>
<reference evidence="10" key="2">
    <citation type="submission" date="2025-09" db="UniProtKB">
        <authorList>
            <consortium name="Ensembl"/>
        </authorList>
    </citation>
    <scope>IDENTIFICATION</scope>
</reference>
<feature type="compositionally biased region" description="Basic and acidic residues" evidence="8">
    <location>
        <begin position="138"/>
        <end position="149"/>
    </location>
</feature>
<feature type="domain" description="TRASH" evidence="9">
    <location>
        <begin position="482"/>
        <end position="520"/>
    </location>
</feature>
<feature type="domain" description="TRASH" evidence="9">
    <location>
        <begin position="1268"/>
        <end position="1303"/>
    </location>
</feature>
<feature type="compositionally biased region" description="Basic and acidic residues" evidence="8">
    <location>
        <begin position="86"/>
        <end position="95"/>
    </location>
</feature>
<evidence type="ECO:0000256" key="1">
    <source>
        <dbReference type="ARBA" id="ARBA00022499"/>
    </source>
</evidence>
<keyword evidence="3" id="KW-0479">Metal-binding</keyword>
<feature type="region of interest" description="Disordered" evidence="8">
    <location>
        <begin position="258"/>
        <end position="284"/>
    </location>
</feature>
<dbReference type="InterPro" id="IPR051284">
    <property type="entry name" value="ZnF_MYMT-QRICH1"/>
</dbReference>
<feature type="domain" description="TRASH" evidence="9">
    <location>
        <begin position="401"/>
        <end position="436"/>
    </location>
</feature>
<dbReference type="InterPro" id="IPR057926">
    <property type="entry name" value="QRICH1_dom"/>
</dbReference>
<feature type="compositionally biased region" description="Basic and acidic residues" evidence="8">
    <location>
        <begin position="55"/>
        <end position="64"/>
    </location>
</feature>
<evidence type="ECO:0000313" key="10">
    <source>
        <dbReference type="Ensembl" id="ENSFHEP00000030406.1"/>
    </source>
</evidence>
<feature type="domain" description="TRASH" evidence="9">
    <location>
        <begin position="1139"/>
        <end position="1175"/>
    </location>
</feature>
<feature type="domain" description="TRASH" evidence="9">
    <location>
        <begin position="722"/>
        <end position="760"/>
    </location>
</feature>
<organism evidence="10 11">
    <name type="scientific">Fundulus heteroclitus</name>
    <name type="common">Killifish</name>
    <name type="synonym">Mummichog</name>
    <dbReference type="NCBI Taxonomy" id="8078"/>
    <lineage>
        <taxon>Eukaryota</taxon>
        <taxon>Metazoa</taxon>
        <taxon>Chordata</taxon>
        <taxon>Craniata</taxon>
        <taxon>Vertebrata</taxon>
        <taxon>Euteleostomi</taxon>
        <taxon>Actinopterygii</taxon>
        <taxon>Neopterygii</taxon>
        <taxon>Teleostei</taxon>
        <taxon>Neoteleostei</taxon>
        <taxon>Acanthomorphata</taxon>
        <taxon>Ovalentaria</taxon>
        <taxon>Atherinomorphae</taxon>
        <taxon>Cyprinodontiformes</taxon>
        <taxon>Fundulidae</taxon>
        <taxon>Fundulus</taxon>
    </lineage>
</organism>
<feature type="domain" description="TRASH" evidence="9">
    <location>
        <begin position="593"/>
        <end position="633"/>
    </location>
</feature>
<feature type="domain" description="TRASH" evidence="9">
    <location>
        <begin position="849"/>
        <end position="885"/>
    </location>
</feature>
<feature type="compositionally biased region" description="Basic and acidic residues" evidence="8">
    <location>
        <begin position="1462"/>
        <end position="1481"/>
    </location>
</feature>